<dbReference type="EMBL" id="VBAP01000105">
    <property type="protein sequence ID" value="TMI71712.1"/>
    <property type="molecule type" value="Genomic_DNA"/>
</dbReference>
<evidence type="ECO:0000313" key="2">
    <source>
        <dbReference type="Proteomes" id="UP000318834"/>
    </source>
</evidence>
<dbReference type="PANTHER" id="PTHR43694:SF1">
    <property type="entry name" value="RIBONUCLEASE J"/>
    <property type="match status" value="1"/>
</dbReference>
<name>A0A537IKV9_9BACT</name>
<dbReference type="GO" id="GO:0004527">
    <property type="term" value="F:exonuclease activity"/>
    <property type="evidence" value="ECO:0007669"/>
    <property type="project" value="UniProtKB-KW"/>
</dbReference>
<dbReference type="Gene3D" id="3.60.15.10">
    <property type="entry name" value="Ribonuclease Z/Hydroxyacylglutathione hydrolase-like"/>
    <property type="match status" value="1"/>
</dbReference>
<accession>A0A537IKV9</accession>
<evidence type="ECO:0000313" key="1">
    <source>
        <dbReference type="EMBL" id="TMI71712.1"/>
    </source>
</evidence>
<gene>
    <name evidence="1" type="ORF">E6H05_12235</name>
</gene>
<proteinExistence type="predicted"/>
<reference evidence="1 2" key="1">
    <citation type="journal article" date="2019" name="Nat. Microbiol.">
        <title>Mediterranean grassland soil C-N compound turnover is dependent on rainfall and depth, and is mediated by genomically divergent microorganisms.</title>
        <authorList>
            <person name="Diamond S."/>
            <person name="Andeer P.F."/>
            <person name="Li Z."/>
            <person name="Crits-Christoph A."/>
            <person name="Burstein D."/>
            <person name="Anantharaman K."/>
            <person name="Lane K.R."/>
            <person name="Thomas B.C."/>
            <person name="Pan C."/>
            <person name="Northen T.R."/>
            <person name="Banfield J.F."/>
        </authorList>
    </citation>
    <scope>NUCLEOTIDE SEQUENCE [LARGE SCALE GENOMIC DNA]</scope>
    <source>
        <strain evidence="1">NP_8</strain>
    </source>
</reference>
<protein>
    <submittedName>
        <fullName evidence="1">Exonuclease</fullName>
    </submittedName>
</protein>
<sequence>MSFEARNRYFEEFLTPRSRAGLIDLVQMGLLPPLRGIYRSDLQDPAGRVWERAERSPHYRKLRADAVLLSHAHMDHIGYISFLDTDIPIISTVMTAYLGLAIQDCGAHQFEGEMSYTTPKIADKDGNLGAAPPKDFPFMRRSYLLADTLPDDGGEFWNLSPASTKGRHFPKKRLKVVDRAGNLPVRYFPVDHSIYGSAAMAIETSAGWVVYTGDLRRHGRNRTSTDAFVQAAKGLNPIALICEGTNIDRGPGATEEDAFVSCLQAVQAAEGEFVVADFGPRNVERLLAFLEIARRTGRRLVISDKDAYVLTAMRAVDPGIPTPASDRNMVVYRRALLKPDNWVKQVREWYRVQVSAADVGSHPGEYIVCFSFFDIAELVDIDPQRGCWIYSSSEPHDEEQLFELERLKHWLTHFNLEPIGLTEGPSRYHSSGHISGTEMQALIRDISPRVVIPVHTVHPERFVELVGKEIPVRLPEIGIQLPL</sequence>
<dbReference type="InterPro" id="IPR036866">
    <property type="entry name" value="RibonucZ/Hydroxyglut_hydro"/>
</dbReference>
<comment type="caution">
    <text evidence="1">The sequence shown here is derived from an EMBL/GenBank/DDBJ whole genome shotgun (WGS) entry which is preliminary data.</text>
</comment>
<dbReference type="AlphaFoldDB" id="A0A537IKV9"/>
<dbReference type="Proteomes" id="UP000318834">
    <property type="component" value="Unassembled WGS sequence"/>
</dbReference>
<keyword evidence="1" id="KW-0540">Nuclease</keyword>
<organism evidence="1 2">
    <name type="scientific">Candidatus Segetimicrobium genomatis</name>
    <dbReference type="NCBI Taxonomy" id="2569760"/>
    <lineage>
        <taxon>Bacteria</taxon>
        <taxon>Bacillati</taxon>
        <taxon>Candidatus Sysuimicrobiota</taxon>
        <taxon>Candidatus Sysuimicrobiia</taxon>
        <taxon>Candidatus Sysuimicrobiales</taxon>
        <taxon>Candidatus Segetimicrobiaceae</taxon>
        <taxon>Candidatus Segetimicrobium</taxon>
    </lineage>
</organism>
<keyword evidence="1" id="KW-0378">Hydrolase</keyword>
<dbReference type="PANTHER" id="PTHR43694">
    <property type="entry name" value="RIBONUCLEASE J"/>
    <property type="match status" value="1"/>
</dbReference>
<keyword evidence="1" id="KW-0269">Exonuclease</keyword>
<dbReference type="SUPFAM" id="SSF56281">
    <property type="entry name" value="Metallo-hydrolase/oxidoreductase"/>
    <property type="match status" value="1"/>
</dbReference>